<sequence>MSLSTLKKNFYRIASLIIDHGAESMRCLLDHFIQRKYRISFQDFVSNHQHEMYHHFNNGICCLCSKNYRRPYKTVIGAWQMEKLFDKNSQKLSCHKHSSKCEYCCSTVKSTLQLQDIDITLLRFFLVTYFEEEFWQSCFTSGIVFHDFLNTHKHDIFHLLQLNTPCCVCLADPGYTTMDLNEKDRLNRTQWEKMFQTSEFPCIQHRSYCPNGYTLNPCSVSATIGISHSDLDGRVE</sequence>
<protein>
    <submittedName>
        <fullName evidence="1">Uncharacterized protein</fullName>
    </submittedName>
</protein>
<organism evidence="1 2">
    <name type="scientific">Mytilus edulis</name>
    <name type="common">Blue mussel</name>
    <dbReference type="NCBI Taxonomy" id="6550"/>
    <lineage>
        <taxon>Eukaryota</taxon>
        <taxon>Metazoa</taxon>
        <taxon>Spiralia</taxon>
        <taxon>Lophotrochozoa</taxon>
        <taxon>Mollusca</taxon>
        <taxon>Bivalvia</taxon>
        <taxon>Autobranchia</taxon>
        <taxon>Pteriomorphia</taxon>
        <taxon>Mytilida</taxon>
        <taxon>Mytiloidea</taxon>
        <taxon>Mytilidae</taxon>
        <taxon>Mytilinae</taxon>
        <taxon>Mytilus</taxon>
    </lineage>
</organism>
<dbReference type="Proteomes" id="UP000683360">
    <property type="component" value="Unassembled WGS sequence"/>
</dbReference>
<keyword evidence="2" id="KW-1185">Reference proteome</keyword>
<proteinExistence type="predicted"/>
<reference evidence="1" key="1">
    <citation type="submission" date="2021-03" db="EMBL/GenBank/DDBJ databases">
        <authorList>
            <person name="Bekaert M."/>
        </authorList>
    </citation>
    <scope>NUCLEOTIDE SEQUENCE</scope>
</reference>
<comment type="caution">
    <text evidence="1">The sequence shown here is derived from an EMBL/GenBank/DDBJ whole genome shotgun (WGS) entry which is preliminary data.</text>
</comment>
<dbReference type="OrthoDB" id="6205960at2759"/>
<evidence type="ECO:0000313" key="2">
    <source>
        <dbReference type="Proteomes" id="UP000683360"/>
    </source>
</evidence>
<accession>A0A8S3QI65</accession>
<dbReference type="AlphaFoldDB" id="A0A8S3QI65"/>
<dbReference type="EMBL" id="CAJPWZ010000460">
    <property type="protein sequence ID" value="CAG2193465.1"/>
    <property type="molecule type" value="Genomic_DNA"/>
</dbReference>
<gene>
    <name evidence="1" type="ORF">MEDL_8655</name>
</gene>
<evidence type="ECO:0000313" key="1">
    <source>
        <dbReference type="EMBL" id="CAG2193465.1"/>
    </source>
</evidence>
<name>A0A8S3QI65_MYTED</name>